<keyword evidence="2" id="KW-1185">Reference proteome</keyword>
<protein>
    <submittedName>
        <fullName evidence="1">Uncharacterized protein</fullName>
    </submittedName>
</protein>
<accession>A0AAU9SG69</accession>
<gene>
    <name evidence="1" type="ORF">TAV2_LOCUS16588</name>
</gene>
<dbReference type="Proteomes" id="UP000836841">
    <property type="component" value="Chromosome 5"/>
</dbReference>
<organism evidence="1 2">
    <name type="scientific">Thlaspi arvense</name>
    <name type="common">Field penny-cress</name>
    <dbReference type="NCBI Taxonomy" id="13288"/>
    <lineage>
        <taxon>Eukaryota</taxon>
        <taxon>Viridiplantae</taxon>
        <taxon>Streptophyta</taxon>
        <taxon>Embryophyta</taxon>
        <taxon>Tracheophyta</taxon>
        <taxon>Spermatophyta</taxon>
        <taxon>Magnoliopsida</taxon>
        <taxon>eudicotyledons</taxon>
        <taxon>Gunneridae</taxon>
        <taxon>Pentapetalae</taxon>
        <taxon>rosids</taxon>
        <taxon>malvids</taxon>
        <taxon>Brassicales</taxon>
        <taxon>Brassicaceae</taxon>
        <taxon>Thlaspideae</taxon>
        <taxon>Thlaspi</taxon>
    </lineage>
</organism>
<evidence type="ECO:0000313" key="2">
    <source>
        <dbReference type="Proteomes" id="UP000836841"/>
    </source>
</evidence>
<dbReference type="AlphaFoldDB" id="A0AAU9SG69"/>
<proteinExistence type="predicted"/>
<name>A0AAU9SG69_THLAR</name>
<reference evidence="1 2" key="1">
    <citation type="submission" date="2022-03" db="EMBL/GenBank/DDBJ databases">
        <authorList>
            <person name="Nunn A."/>
            <person name="Chopra R."/>
            <person name="Nunn A."/>
            <person name="Contreras Garrido A."/>
        </authorList>
    </citation>
    <scope>NUCLEOTIDE SEQUENCE [LARGE SCALE GENOMIC DNA]</scope>
</reference>
<dbReference type="EMBL" id="OU466861">
    <property type="protein sequence ID" value="CAH2063169.1"/>
    <property type="molecule type" value="Genomic_DNA"/>
</dbReference>
<sequence>MMWSEREVSIVFMTSLEKRQSDVTYPSMFAPSLVLFAGSSMEEEEAEKRRLLKGRCVFHTLSPEWS</sequence>
<evidence type="ECO:0000313" key="1">
    <source>
        <dbReference type="EMBL" id="CAH2063169.1"/>
    </source>
</evidence>